<keyword evidence="1" id="KW-0812">Transmembrane</keyword>
<keyword evidence="1" id="KW-1133">Transmembrane helix</keyword>
<name>A0A1I8BH68_MELHA</name>
<organism evidence="2 3">
    <name type="scientific">Meloidogyne hapla</name>
    <name type="common">Root-knot nematode worm</name>
    <dbReference type="NCBI Taxonomy" id="6305"/>
    <lineage>
        <taxon>Eukaryota</taxon>
        <taxon>Metazoa</taxon>
        <taxon>Ecdysozoa</taxon>
        <taxon>Nematoda</taxon>
        <taxon>Chromadorea</taxon>
        <taxon>Rhabditida</taxon>
        <taxon>Tylenchina</taxon>
        <taxon>Tylenchomorpha</taxon>
        <taxon>Tylenchoidea</taxon>
        <taxon>Meloidogynidae</taxon>
        <taxon>Meloidogyninae</taxon>
        <taxon>Meloidogyne</taxon>
    </lineage>
</organism>
<reference evidence="3" key="1">
    <citation type="submission" date="2016-11" db="UniProtKB">
        <authorList>
            <consortium name="WormBaseParasite"/>
        </authorList>
    </citation>
    <scope>IDENTIFICATION</scope>
</reference>
<accession>A0A1I8BH68</accession>
<keyword evidence="2" id="KW-1185">Reference proteome</keyword>
<dbReference type="Proteomes" id="UP000095281">
    <property type="component" value="Unplaced"/>
</dbReference>
<evidence type="ECO:0000313" key="3">
    <source>
        <dbReference type="WBParaSite" id="MhA1_Contig2299.frz3.gene2"/>
    </source>
</evidence>
<dbReference type="AlphaFoldDB" id="A0A1I8BH68"/>
<feature type="transmembrane region" description="Helical" evidence="1">
    <location>
        <begin position="12"/>
        <end position="35"/>
    </location>
</feature>
<evidence type="ECO:0000313" key="2">
    <source>
        <dbReference type="Proteomes" id="UP000095281"/>
    </source>
</evidence>
<proteinExistence type="predicted"/>
<protein>
    <submittedName>
        <fullName evidence="3">Uncharacterized protein</fullName>
    </submittedName>
</protein>
<keyword evidence="1" id="KW-0472">Membrane</keyword>
<sequence>MAIIPMYQVMIWYLSGYLAVILNISSAMNAPILYLNSSDYKAAYKKEISKIKSIFYQCKSVIWKPNVVAITSVTVLPY</sequence>
<dbReference type="WBParaSite" id="MhA1_Contig2299.frz3.gene2">
    <property type="protein sequence ID" value="MhA1_Contig2299.frz3.gene2"/>
    <property type="gene ID" value="MhA1_Contig2299.frz3.gene2"/>
</dbReference>
<evidence type="ECO:0000256" key="1">
    <source>
        <dbReference type="SAM" id="Phobius"/>
    </source>
</evidence>